<sequence>MSWKQTFLKGMRCLREGDVDGSLPWFTKALEANPENPCIVYDARSSALEKLGRYKEALKDVRKTIELAPEQWQGYNRAARLFYHLKKYSHATKMIDAALDRYTPISSSKRTEMEALKAKIAAAHTKYLRQTRNHSAILPIELFSEVVYILLDEDSTSVLRLSHVCQHWQSVMASNPLFWRTLVLGKSRPHIKAKHWVARSQGRIRDLRIKAEALDKGWSGQGLEGIDWSYLQTCSIAKWDFCRFVKSTTLSSLSSYEFISEDRLPVDTPMRLFDTAWPLQQIALQGTPLPPYFNDLPGESISSLALRNTTGTMPLALEKYGSLRTLVLENEQRIISEYPPNLNQLQHLEIHRVNEHSEKLLGIAMPELHILHIRNSPRVLDQYFNILAGGSPSHLTQLVLSGIPIRDERPLVGLVASMERLEKLELSKLSIGVNAVVNHLARAGHGEGSDGAPPCAHLIELNLSHCSDLRTSPLVRLVASRNVPSDHGLRCAKIQSLNVDGCEGVEAGKLPWFRTHVPTFSCIYRTKNVVRYRR</sequence>
<evidence type="ECO:0000313" key="4">
    <source>
        <dbReference type="EMBL" id="EAU86058.2"/>
    </source>
</evidence>
<evidence type="ECO:0000256" key="2">
    <source>
        <dbReference type="ARBA" id="ARBA00022803"/>
    </source>
</evidence>
<dbReference type="KEGG" id="cci:CC1G_07137"/>
<dbReference type="OMA" id="FSCVYMT"/>
<dbReference type="PANTHER" id="PTHR22904">
    <property type="entry name" value="TPR REPEAT CONTAINING PROTEIN"/>
    <property type="match status" value="1"/>
</dbReference>
<dbReference type="SUPFAM" id="SSF81383">
    <property type="entry name" value="F-box domain"/>
    <property type="match status" value="1"/>
</dbReference>
<dbReference type="PROSITE" id="PS50005">
    <property type="entry name" value="TPR"/>
    <property type="match status" value="1"/>
</dbReference>
<reference evidence="4 5" key="1">
    <citation type="journal article" date="2010" name="Proc. Natl. Acad. Sci. U.S.A.">
        <title>Insights into evolution of multicellular fungi from the assembled chromosomes of the mushroom Coprinopsis cinerea (Coprinus cinereus).</title>
        <authorList>
            <person name="Stajich J.E."/>
            <person name="Wilke S.K."/>
            <person name="Ahren D."/>
            <person name="Au C.H."/>
            <person name="Birren B.W."/>
            <person name="Borodovsky M."/>
            <person name="Burns C."/>
            <person name="Canback B."/>
            <person name="Casselton L.A."/>
            <person name="Cheng C.K."/>
            <person name="Deng J."/>
            <person name="Dietrich F.S."/>
            <person name="Fargo D.C."/>
            <person name="Farman M.L."/>
            <person name="Gathman A.C."/>
            <person name="Goldberg J."/>
            <person name="Guigo R."/>
            <person name="Hoegger P.J."/>
            <person name="Hooker J.B."/>
            <person name="Huggins A."/>
            <person name="James T.Y."/>
            <person name="Kamada T."/>
            <person name="Kilaru S."/>
            <person name="Kodira C."/>
            <person name="Kues U."/>
            <person name="Kupfer D."/>
            <person name="Kwan H.S."/>
            <person name="Lomsadze A."/>
            <person name="Li W."/>
            <person name="Lilly W.W."/>
            <person name="Ma L.J."/>
            <person name="Mackey A.J."/>
            <person name="Manning G."/>
            <person name="Martin F."/>
            <person name="Muraguchi H."/>
            <person name="Natvig D.O."/>
            <person name="Palmerini H."/>
            <person name="Ramesh M.A."/>
            <person name="Rehmeyer C.J."/>
            <person name="Roe B.A."/>
            <person name="Shenoy N."/>
            <person name="Stanke M."/>
            <person name="Ter-Hovhannisyan V."/>
            <person name="Tunlid A."/>
            <person name="Velagapudi R."/>
            <person name="Vision T.J."/>
            <person name="Zeng Q."/>
            <person name="Zolan M.E."/>
            <person name="Pukkila P.J."/>
        </authorList>
    </citation>
    <scope>NUCLEOTIDE SEQUENCE [LARGE SCALE GENOMIC DNA]</scope>
    <source>
        <strain evidence="5">Okayama-7 / 130 / ATCC MYA-4618 / FGSC 9003</strain>
    </source>
</reference>
<dbReference type="InterPro" id="IPR032675">
    <property type="entry name" value="LRR_dom_sf"/>
</dbReference>
<dbReference type="Gene3D" id="3.80.10.10">
    <property type="entry name" value="Ribonuclease Inhibitor"/>
    <property type="match status" value="1"/>
</dbReference>
<evidence type="ECO:0000256" key="3">
    <source>
        <dbReference type="PROSITE-ProRule" id="PRU00339"/>
    </source>
</evidence>
<gene>
    <name evidence="4" type="ORF">CC1G_07137</name>
</gene>
<feature type="repeat" description="TPR" evidence="3">
    <location>
        <begin position="38"/>
        <end position="71"/>
    </location>
</feature>
<dbReference type="eggNOG" id="ENOG502S69X">
    <property type="taxonomic scope" value="Eukaryota"/>
</dbReference>
<dbReference type="STRING" id="240176.A8NR72"/>
<dbReference type="GO" id="GO:0051879">
    <property type="term" value="F:Hsp90 protein binding"/>
    <property type="evidence" value="ECO:0007669"/>
    <property type="project" value="TreeGrafter"/>
</dbReference>
<dbReference type="SMART" id="SM00028">
    <property type="entry name" value="TPR"/>
    <property type="match status" value="3"/>
</dbReference>
<name>A8NR72_COPC7</name>
<dbReference type="InParanoid" id="A8NR72"/>
<proteinExistence type="predicted"/>
<accession>A8NR72</accession>
<dbReference type="Pfam" id="PF13181">
    <property type="entry name" value="TPR_8"/>
    <property type="match status" value="1"/>
</dbReference>
<dbReference type="RefSeq" id="XP_001835713.2">
    <property type="nucleotide sequence ID" value="XM_001835661.2"/>
</dbReference>
<dbReference type="SUPFAM" id="SSF52047">
    <property type="entry name" value="RNI-like"/>
    <property type="match status" value="1"/>
</dbReference>
<dbReference type="InterPro" id="IPR019734">
    <property type="entry name" value="TPR_rpt"/>
</dbReference>
<keyword evidence="5" id="KW-1185">Reference proteome</keyword>
<dbReference type="OrthoDB" id="445556at2759"/>
<dbReference type="AlphaFoldDB" id="A8NR72"/>
<comment type="caution">
    <text evidence="4">The sequence shown here is derived from an EMBL/GenBank/DDBJ whole genome shotgun (WGS) entry which is preliminary data.</text>
</comment>
<dbReference type="VEuPathDB" id="FungiDB:CC1G_07137"/>
<keyword evidence="1" id="KW-0677">Repeat</keyword>
<evidence type="ECO:0000256" key="1">
    <source>
        <dbReference type="ARBA" id="ARBA00022737"/>
    </source>
</evidence>
<dbReference type="GeneID" id="6012248"/>
<dbReference type="HOGENOM" id="CLU_511015_0_0_1"/>
<dbReference type="InterPro" id="IPR011990">
    <property type="entry name" value="TPR-like_helical_dom_sf"/>
</dbReference>
<dbReference type="InterPro" id="IPR036047">
    <property type="entry name" value="F-box-like_dom_sf"/>
</dbReference>
<dbReference type="Proteomes" id="UP000001861">
    <property type="component" value="Unassembled WGS sequence"/>
</dbReference>
<dbReference type="EMBL" id="AACS02000008">
    <property type="protein sequence ID" value="EAU86058.2"/>
    <property type="molecule type" value="Genomic_DNA"/>
</dbReference>
<dbReference type="PANTHER" id="PTHR22904:SF523">
    <property type="entry name" value="STRESS-INDUCED-PHOSPHOPROTEIN 1"/>
    <property type="match status" value="1"/>
</dbReference>
<protein>
    <submittedName>
        <fullName evidence="4">Uncharacterized protein</fullName>
    </submittedName>
</protein>
<dbReference type="Gene3D" id="1.25.40.10">
    <property type="entry name" value="Tetratricopeptide repeat domain"/>
    <property type="match status" value="1"/>
</dbReference>
<keyword evidence="2 3" id="KW-0802">TPR repeat</keyword>
<evidence type="ECO:0000313" key="5">
    <source>
        <dbReference type="Proteomes" id="UP000001861"/>
    </source>
</evidence>
<dbReference type="SUPFAM" id="SSF48452">
    <property type="entry name" value="TPR-like"/>
    <property type="match status" value="1"/>
</dbReference>
<organism evidence="4 5">
    <name type="scientific">Coprinopsis cinerea (strain Okayama-7 / 130 / ATCC MYA-4618 / FGSC 9003)</name>
    <name type="common">Inky cap fungus</name>
    <name type="synonym">Hormographiella aspergillata</name>
    <dbReference type="NCBI Taxonomy" id="240176"/>
    <lineage>
        <taxon>Eukaryota</taxon>
        <taxon>Fungi</taxon>
        <taxon>Dikarya</taxon>
        <taxon>Basidiomycota</taxon>
        <taxon>Agaricomycotina</taxon>
        <taxon>Agaricomycetes</taxon>
        <taxon>Agaricomycetidae</taxon>
        <taxon>Agaricales</taxon>
        <taxon>Agaricineae</taxon>
        <taxon>Psathyrellaceae</taxon>
        <taxon>Coprinopsis</taxon>
    </lineage>
</organism>